<evidence type="ECO:0000256" key="2">
    <source>
        <dbReference type="ARBA" id="ARBA00005675"/>
    </source>
</evidence>
<dbReference type="InterPro" id="IPR001757">
    <property type="entry name" value="P_typ_ATPase"/>
</dbReference>
<comment type="similarity">
    <text evidence="2">Belongs to the cation transport ATPase (P-type) (TC 3.A.3) family. Type IIA subfamily.</text>
</comment>
<comment type="caution">
    <text evidence="13">The sequence shown here is derived from an EMBL/GenBank/DDBJ whole genome shotgun (WGS) entry which is preliminary data.</text>
</comment>
<dbReference type="CDD" id="cd02080">
    <property type="entry name" value="P-type_ATPase_cation"/>
    <property type="match status" value="1"/>
</dbReference>
<keyword evidence="9 11" id="KW-1133">Transmembrane helix</keyword>
<dbReference type="InterPro" id="IPR004014">
    <property type="entry name" value="ATPase_P-typ_cation-transptr_N"/>
</dbReference>
<feature type="transmembrane region" description="Helical" evidence="11">
    <location>
        <begin position="855"/>
        <end position="879"/>
    </location>
</feature>
<dbReference type="PRINTS" id="PR00119">
    <property type="entry name" value="CATATPASE"/>
</dbReference>
<protein>
    <submittedName>
        <fullName evidence="13">Magnesium-transporting ATPase (P-type)</fullName>
    </submittedName>
</protein>
<dbReference type="InterPro" id="IPR023299">
    <property type="entry name" value="ATPase_P-typ_cyto_dom_N"/>
</dbReference>
<dbReference type="Gene3D" id="2.70.150.10">
    <property type="entry name" value="Calcium-transporting ATPase, cytoplasmic transduction domain A"/>
    <property type="match status" value="1"/>
</dbReference>
<dbReference type="InterPro" id="IPR018303">
    <property type="entry name" value="ATPase_P-typ_P_site"/>
</dbReference>
<dbReference type="Gene3D" id="3.40.50.1000">
    <property type="entry name" value="HAD superfamily/HAD-like"/>
    <property type="match status" value="1"/>
</dbReference>
<dbReference type="PANTHER" id="PTHR43294:SF21">
    <property type="entry name" value="CATION TRANSPORTING ATPASE"/>
    <property type="match status" value="1"/>
</dbReference>
<dbReference type="Pfam" id="PF13246">
    <property type="entry name" value="Cation_ATPase"/>
    <property type="match status" value="1"/>
</dbReference>
<dbReference type="RefSeq" id="WP_183317441.1">
    <property type="nucleotide sequence ID" value="NZ_JACIEN010000004.1"/>
</dbReference>
<dbReference type="Pfam" id="PF00122">
    <property type="entry name" value="E1-E2_ATPase"/>
    <property type="match status" value="1"/>
</dbReference>
<dbReference type="PROSITE" id="PS00154">
    <property type="entry name" value="ATPASE_E1_E2"/>
    <property type="match status" value="1"/>
</dbReference>
<accession>A0A840C3C5</accession>
<comment type="subcellular location">
    <subcellularLocation>
        <location evidence="1">Cell membrane</location>
        <topology evidence="1">Multi-pass membrane protein</topology>
    </subcellularLocation>
</comment>
<dbReference type="SFLD" id="SFLDF00027">
    <property type="entry name" value="p-type_atpase"/>
    <property type="match status" value="1"/>
</dbReference>
<dbReference type="GO" id="GO:0005886">
    <property type="term" value="C:plasma membrane"/>
    <property type="evidence" value="ECO:0007669"/>
    <property type="project" value="UniProtKB-SubCell"/>
</dbReference>
<gene>
    <name evidence="13" type="ORF">GGR16_003559</name>
</gene>
<feature type="domain" description="Cation-transporting P-type ATPase N-terminal" evidence="12">
    <location>
        <begin position="33"/>
        <end position="106"/>
    </location>
</feature>
<dbReference type="InterPro" id="IPR059000">
    <property type="entry name" value="ATPase_P-type_domA"/>
</dbReference>
<keyword evidence="7" id="KW-0067">ATP-binding</keyword>
<dbReference type="GO" id="GO:0030007">
    <property type="term" value="P:intracellular potassium ion homeostasis"/>
    <property type="evidence" value="ECO:0007669"/>
    <property type="project" value="TreeGrafter"/>
</dbReference>
<dbReference type="NCBIfam" id="TIGR01494">
    <property type="entry name" value="ATPase_P-type"/>
    <property type="match status" value="2"/>
</dbReference>
<dbReference type="GO" id="GO:0006883">
    <property type="term" value="P:intracellular sodium ion homeostasis"/>
    <property type="evidence" value="ECO:0007669"/>
    <property type="project" value="TreeGrafter"/>
</dbReference>
<evidence type="ECO:0000256" key="5">
    <source>
        <dbReference type="ARBA" id="ARBA00022723"/>
    </source>
</evidence>
<dbReference type="GO" id="GO:0036376">
    <property type="term" value="P:sodium ion export across plasma membrane"/>
    <property type="evidence" value="ECO:0007669"/>
    <property type="project" value="TreeGrafter"/>
</dbReference>
<dbReference type="Gene3D" id="3.40.1110.10">
    <property type="entry name" value="Calcium-transporting ATPase, cytoplasmic domain N"/>
    <property type="match status" value="1"/>
</dbReference>
<evidence type="ECO:0000256" key="8">
    <source>
        <dbReference type="ARBA" id="ARBA00022967"/>
    </source>
</evidence>
<keyword evidence="14" id="KW-1185">Reference proteome</keyword>
<dbReference type="InterPro" id="IPR044492">
    <property type="entry name" value="P_typ_ATPase_HD_dom"/>
</dbReference>
<keyword evidence="4 11" id="KW-0812">Transmembrane</keyword>
<dbReference type="GO" id="GO:1990573">
    <property type="term" value="P:potassium ion import across plasma membrane"/>
    <property type="evidence" value="ECO:0007669"/>
    <property type="project" value="TreeGrafter"/>
</dbReference>
<keyword evidence="3" id="KW-1003">Cell membrane</keyword>
<dbReference type="SMART" id="SM00831">
    <property type="entry name" value="Cation_ATPase_N"/>
    <property type="match status" value="1"/>
</dbReference>
<dbReference type="InterPro" id="IPR036412">
    <property type="entry name" value="HAD-like_sf"/>
</dbReference>
<feature type="transmembrane region" description="Helical" evidence="11">
    <location>
        <begin position="301"/>
        <end position="328"/>
    </location>
</feature>
<dbReference type="GO" id="GO:1902600">
    <property type="term" value="P:proton transmembrane transport"/>
    <property type="evidence" value="ECO:0007669"/>
    <property type="project" value="TreeGrafter"/>
</dbReference>
<reference evidence="13 14" key="1">
    <citation type="submission" date="2020-08" db="EMBL/GenBank/DDBJ databases">
        <title>Genomic Encyclopedia of Type Strains, Phase IV (KMG-IV): sequencing the most valuable type-strain genomes for metagenomic binning, comparative biology and taxonomic classification.</title>
        <authorList>
            <person name="Goeker M."/>
        </authorList>
    </citation>
    <scope>NUCLEOTIDE SEQUENCE [LARGE SCALE GENOMIC DNA]</scope>
    <source>
        <strain evidence="13 14">DSM 103737</strain>
    </source>
</reference>
<keyword evidence="5" id="KW-0479">Metal-binding</keyword>
<feature type="transmembrane region" description="Helical" evidence="11">
    <location>
        <begin position="728"/>
        <end position="746"/>
    </location>
</feature>
<dbReference type="GO" id="GO:0005391">
    <property type="term" value="F:P-type sodium:potassium-exchanging transporter activity"/>
    <property type="evidence" value="ECO:0007669"/>
    <property type="project" value="TreeGrafter"/>
</dbReference>
<dbReference type="PRINTS" id="PR00120">
    <property type="entry name" value="HATPASE"/>
</dbReference>
<evidence type="ECO:0000313" key="13">
    <source>
        <dbReference type="EMBL" id="MBB4018512.1"/>
    </source>
</evidence>
<sequence length="919" mass="97347">MRSLTSTPDATPSARPAQAGACVEQAVLDLDRAWHAVTPAEALQAAGSCPDGLGEAEVARRLERFGPNRLPQGQRRSVLTRFLLQFHNLLIYVLLGAAVLAAVIGHETDALVIAAVVVVNAIIGFVQEGRAEEALEAIRAMIDPHASVIRDGRRVTIAADEAVPGDIVLLEAGDRVPADLRLVKARSLRVDEAILTGESVPVDKALNPVDVDAALGDRVSMAFSGTFVTAGQGTGVVVATGAATELGRISTMIGAVEQLTTPLVRQMDEFARQISVAVLGISALVFGYAVLVQSYGLDDAFMAVVGLAVAAIPEGLPAVMTITLAVGVQRMARRNAIIRRLPAVETLGSVSVICSDKTGTLTRNEMMVSAVVTADRDIRVDGTGYRPEGDFWAKDGRELDPAADPVLEELSLAALLCNDAQLRRRDGDWIVDGDPMEGALVSLAMKAGHDTAAARAGFVRLDEVPFDSRHRYMATLHARNGHPPVAYVKGAPERIVAMATRVATLDGEQPIDRAAWHGRIDALAADGQRVIALARRTMGEGARELASDDVERDLTLLGLVGLIDPPRPEAMAAIAECRAAGIKVKMITGDHAATARAIALQLGLADDPKAVTGQDLDAADADEFGRYTREATVFARTSPEHKLRLVEALQQDGSIIAMTGDGVNDAPALKRADVGVAMGGKGTEAAKEASEMVLADDNFASIVAAVREGRTVYDNLTKVIAWTLPTNGGEAFTIILAILFGLTLPITPVQILWINMITAVALGLTLAFEPTEPGAMRRPARPAGQPLLSGRLLWRILFVSFLMVAGTFGIYAWASARGLSVETARTMAVNTIVVMEIFYLFSVRYVHGTSLTLQGVLGTPAVLMGLATVVVAQLAFTYLPFMQTVFGSSPVSFTDGLAIIAVGVALLVIVEVEKRLVSR</sequence>
<dbReference type="FunFam" id="3.40.50.1000:FF:000083">
    <property type="entry name" value="Sodium/potassium-transporting ATPase subunit alpha"/>
    <property type="match status" value="1"/>
</dbReference>
<dbReference type="SUPFAM" id="SSF81660">
    <property type="entry name" value="Metal cation-transporting ATPase, ATP-binding domain N"/>
    <property type="match status" value="1"/>
</dbReference>
<dbReference type="Pfam" id="PF08282">
    <property type="entry name" value="Hydrolase_3"/>
    <property type="match status" value="1"/>
</dbReference>
<feature type="transmembrane region" description="Helical" evidence="11">
    <location>
        <begin position="110"/>
        <end position="126"/>
    </location>
</feature>
<feature type="transmembrane region" description="Helical" evidence="11">
    <location>
        <begin position="792"/>
        <end position="814"/>
    </location>
</feature>
<evidence type="ECO:0000256" key="9">
    <source>
        <dbReference type="ARBA" id="ARBA00022989"/>
    </source>
</evidence>
<evidence type="ECO:0000256" key="3">
    <source>
        <dbReference type="ARBA" id="ARBA00022475"/>
    </source>
</evidence>
<evidence type="ECO:0000313" key="14">
    <source>
        <dbReference type="Proteomes" id="UP000577362"/>
    </source>
</evidence>
<proteinExistence type="inferred from homology"/>
<dbReference type="InterPro" id="IPR023298">
    <property type="entry name" value="ATPase_P-typ_TM_dom_sf"/>
</dbReference>
<evidence type="ECO:0000256" key="10">
    <source>
        <dbReference type="ARBA" id="ARBA00023136"/>
    </source>
</evidence>
<feature type="transmembrane region" description="Helical" evidence="11">
    <location>
        <begin position="826"/>
        <end position="843"/>
    </location>
</feature>
<feature type="transmembrane region" description="Helical" evidence="11">
    <location>
        <begin position="274"/>
        <end position="295"/>
    </location>
</feature>
<dbReference type="SUPFAM" id="SSF56784">
    <property type="entry name" value="HAD-like"/>
    <property type="match status" value="1"/>
</dbReference>
<dbReference type="Pfam" id="PF00690">
    <property type="entry name" value="Cation_ATPase_N"/>
    <property type="match status" value="1"/>
</dbReference>
<evidence type="ECO:0000256" key="7">
    <source>
        <dbReference type="ARBA" id="ARBA00022840"/>
    </source>
</evidence>
<feature type="transmembrane region" description="Helical" evidence="11">
    <location>
        <begin position="82"/>
        <end position="104"/>
    </location>
</feature>
<dbReference type="InterPro" id="IPR008250">
    <property type="entry name" value="ATPase_P-typ_transduc_dom_A_sf"/>
</dbReference>
<organism evidence="13 14">
    <name type="scientific">Chelatococcus caeni</name>
    <dbReference type="NCBI Taxonomy" id="1348468"/>
    <lineage>
        <taxon>Bacteria</taxon>
        <taxon>Pseudomonadati</taxon>
        <taxon>Pseudomonadota</taxon>
        <taxon>Alphaproteobacteria</taxon>
        <taxon>Hyphomicrobiales</taxon>
        <taxon>Chelatococcaceae</taxon>
        <taxon>Chelatococcus</taxon>
    </lineage>
</organism>
<dbReference type="SFLD" id="SFLDS00003">
    <property type="entry name" value="Haloacid_Dehalogenase"/>
    <property type="match status" value="1"/>
</dbReference>
<name>A0A840C3C5_9HYPH</name>
<dbReference type="GO" id="GO:0046872">
    <property type="term" value="F:metal ion binding"/>
    <property type="evidence" value="ECO:0007669"/>
    <property type="project" value="UniProtKB-KW"/>
</dbReference>
<dbReference type="SUPFAM" id="SSF81653">
    <property type="entry name" value="Calcium ATPase, transduction domain A"/>
    <property type="match status" value="1"/>
</dbReference>
<dbReference type="InterPro" id="IPR050510">
    <property type="entry name" value="Cation_transp_ATPase_P-type"/>
</dbReference>
<evidence type="ECO:0000256" key="4">
    <source>
        <dbReference type="ARBA" id="ARBA00022692"/>
    </source>
</evidence>
<dbReference type="FunFam" id="3.40.50.1000:FF:000001">
    <property type="entry name" value="Phospholipid-transporting ATPase IC"/>
    <property type="match status" value="1"/>
</dbReference>
<dbReference type="SUPFAM" id="SSF81665">
    <property type="entry name" value="Calcium ATPase, transmembrane domain M"/>
    <property type="match status" value="1"/>
</dbReference>
<dbReference type="Gene3D" id="1.20.1110.10">
    <property type="entry name" value="Calcium-transporting ATPase, transmembrane domain"/>
    <property type="match status" value="1"/>
</dbReference>
<evidence type="ECO:0000256" key="11">
    <source>
        <dbReference type="SAM" id="Phobius"/>
    </source>
</evidence>
<dbReference type="Proteomes" id="UP000577362">
    <property type="component" value="Unassembled WGS sequence"/>
</dbReference>
<dbReference type="GO" id="GO:0016887">
    <property type="term" value="F:ATP hydrolysis activity"/>
    <property type="evidence" value="ECO:0007669"/>
    <property type="project" value="InterPro"/>
</dbReference>
<dbReference type="FunFam" id="2.70.150.10:FF:000016">
    <property type="entry name" value="Calcium-transporting P-type ATPase putative"/>
    <property type="match status" value="1"/>
</dbReference>
<evidence type="ECO:0000256" key="6">
    <source>
        <dbReference type="ARBA" id="ARBA00022741"/>
    </source>
</evidence>
<keyword evidence="8" id="KW-1278">Translocase</keyword>
<feature type="transmembrane region" description="Helical" evidence="11">
    <location>
        <begin position="752"/>
        <end position="771"/>
    </location>
</feature>
<dbReference type="InterPro" id="IPR006068">
    <property type="entry name" value="ATPase_P-typ_cation-transptr_C"/>
</dbReference>
<dbReference type="AlphaFoldDB" id="A0A840C3C5"/>
<dbReference type="Pfam" id="PF00689">
    <property type="entry name" value="Cation_ATPase_C"/>
    <property type="match status" value="1"/>
</dbReference>
<evidence type="ECO:0000256" key="1">
    <source>
        <dbReference type="ARBA" id="ARBA00004651"/>
    </source>
</evidence>
<keyword evidence="10 11" id="KW-0472">Membrane</keyword>
<evidence type="ECO:0000259" key="12">
    <source>
        <dbReference type="SMART" id="SM00831"/>
    </source>
</evidence>
<dbReference type="InterPro" id="IPR023214">
    <property type="entry name" value="HAD_sf"/>
</dbReference>
<keyword evidence="6" id="KW-0547">Nucleotide-binding</keyword>
<feature type="transmembrane region" description="Helical" evidence="11">
    <location>
        <begin position="891"/>
        <end position="910"/>
    </location>
</feature>
<dbReference type="EMBL" id="JACIEN010000004">
    <property type="protein sequence ID" value="MBB4018512.1"/>
    <property type="molecule type" value="Genomic_DNA"/>
</dbReference>
<dbReference type="PANTHER" id="PTHR43294">
    <property type="entry name" value="SODIUM/POTASSIUM-TRANSPORTING ATPASE SUBUNIT ALPHA"/>
    <property type="match status" value="1"/>
</dbReference>
<dbReference type="SFLD" id="SFLDG00002">
    <property type="entry name" value="C1.7:_P-type_atpase_like"/>
    <property type="match status" value="1"/>
</dbReference>
<dbReference type="GO" id="GO:0005524">
    <property type="term" value="F:ATP binding"/>
    <property type="evidence" value="ECO:0007669"/>
    <property type="project" value="UniProtKB-KW"/>
</dbReference>